<dbReference type="AlphaFoldDB" id="A0A9P9HAV8"/>
<accession>A0A9P9HAV8</accession>
<evidence type="ECO:0000313" key="4">
    <source>
        <dbReference type="Proteomes" id="UP000720189"/>
    </source>
</evidence>
<dbReference type="RefSeq" id="XP_046050128.1">
    <property type="nucleotide sequence ID" value="XM_046192638.1"/>
</dbReference>
<dbReference type="Proteomes" id="UP000720189">
    <property type="component" value="Unassembled WGS sequence"/>
</dbReference>
<dbReference type="EMBL" id="JAGMUX010000007">
    <property type="protein sequence ID" value="KAH7253881.1"/>
    <property type="molecule type" value="Genomic_DNA"/>
</dbReference>
<protein>
    <recommendedName>
        <fullName evidence="5">Transmembrane protein</fullName>
    </recommendedName>
</protein>
<keyword evidence="2" id="KW-0472">Membrane</keyword>
<reference evidence="3" key="1">
    <citation type="journal article" date="2021" name="Nat. Commun.">
        <title>Genetic determinants of endophytism in the Arabidopsis root mycobiome.</title>
        <authorList>
            <person name="Mesny F."/>
            <person name="Miyauchi S."/>
            <person name="Thiergart T."/>
            <person name="Pickel B."/>
            <person name="Atanasova L."/>
            <person name="Karlsson M."/>
            <person name="Huettel B."/>
            <person name="Barry K.W."/>
            <person name="Haridas S."/>
            <person name="Chen C."/>
            <person name="Bauer D."/>
            <person name="Andreopoulos W."/>
            <person name="Pangilinan J."/>
            <person name="LaButti K."/>
            <person name="Riley R."/>
            <person name="Lipzen A."/>
            <person name="Clum A."/>
            <person name="Drula E."/>
            <person name="Henrissat B."/>
            <person name="Kohler A."/>
            <person name="Grigoriev I.V."/>
            <person name="Martin F.M."/>
            <person name="Hacquard S."/>
        </authorList>
    </citation>
    <scope>NUCLEOTIDE SEQUENCE</scope>
    <source>
        <strain evidence="3">MPI-CAGE-AT-0023</strain>
    </source>
</reference>
<sequence length="105" mass="11297">MPSETTSTNSSSGIASNRSHKTPMMTTPSSTGVMKHEGTLLSLISGTGLFAGGVHFVDFVCASLVSLTEICTAARHWVLVAIVLVITWRWLNRILETGGECHTHR</sequence>
<evidence type="ECO:0000313" key="3">
    <source>
        <dbReference type="EMBL" id="KAH7253881.1"/>
    </source>
</evidence>
<feature type="region of interest" description="Disordered" evidence="1">
    <location>
        <begin position="1"/>
        <end position="31"/>
    </location>
</feature>
<gene>
    <name evidence="3" type="ORF">BKA55DRAFT_566407</name>
</gene>
<organism evidence="3 4">
    <name type="scientific">Fusarium redolens</name>
    <dbReference type="NCBI Taxonomy" id="48865"/>
    <lineage>
        <taxon>Eukaryota</taxon>
        <taxon>Fungi</taxon>
        <taxon>Dikarya</taxon>
        <taxon>Ascomycota</taxon>
        <taxon>Pezizomycotina</taxon>
        <taxon>Sordariomycetes</taxon>
        <taxon>Hypocreomycetidae</taxon>
        <taxon>Hypocreales</taxon>
        <taxon>Nectriaceae</taxon>
        <taxon>Fusarium</taxon>
        <taxon>Fusarium redolens species complex</taxon>
    </lineage>
</organism>
<keyword evidence="2" id="KW-1133">Transmembrane helix</keyword>
<keyword evidence="4" id="KW-1185">Reference proteome</keyword>
<comment type="caution">
    <text evidence="3">The sequence shown here is derived from an EMBL/GenBank/DDBJ whole genome shotgun (WGS) entry which is preliminary data.</text>
</comment>
<evidence type="ECO:0000256" key="2">
    <source>
        <dbReference type="SAM" id="Phobius"/>
    </source>
</evidence>
<evidence type="ECO:0008006" key="5">
    <source>
        <dbReference type="Google" id="ProtNLM"/>
    </source>
</evidence>
<feature type="compositionally biased region" description="Polar residues" evidence="1">
    <location>
        <begin position="1"/>
        <end position="17"/>
    </location>
</feature>
<keyword evidence="2" id="KW-0812">Transmembrane</keyword>
<proteinExistence type="predicted"/>
<feature type="transmembrane region" description="Helical" evidence="2">
    <location>
        <begin position="73"/>
        <end position="91"/>
    </location>
</feature>
<name>A0A9P9HAV8_FUSRE</name>
<feature type="transmembrane region" description="Helical" evidence="2">
    <location>
        <begin position="40"/>
        <end position="67"/>
    </location>
</feature>
<dbReference type="GeneID" id="70222592"/>
<evidence type="ECO:0000256" key="1">
    <source>
        <dbReference type="SAM" id="MobiDB-lite"/>
    </source>
</evidence>